<dbReference type="EMBL" id="JANPWB010000002">
    <property type="protein sequence ID" value="KAJ1204993.1"/>
    <property type="molecule type" value="Genomic_DNA"/>
</dbReference>
<accession>A0AAV7VTF7</accession>
<reference evidence="2" key="1">
    <citation type="journal article" date="2022" name="bioRxiv">
        <title>Sequencing and chromosome-scale assembly of the giantPleurodeles waltlgenome.</title>
        <authorList>
            <person name="Brown T."/>
            <person name="Elewa A."/>
            <person name="Iarovenko S."/>
            <person name="Subramanian E."/>
            <person name="Araus A.J."/>
            <person name="Petzold A."/>
            <person name="Susuki M."/>
            <person name="Suzuki K.-i.T."/>
            <person name="Hayashi T."/>
            <person name="Toyoda A."/>
            <person name="Oliveira C."/>
            <person name="Osipova E."/>
            <person name="Leigh N.D."/>
            <person name="Simon A."/>
            <person name="Yun M.H."/>
        </authorList>
    </citation>
    <scope>NUCLEOTIDE SEQUENCE</scope>
    <source>
        <strain evidence="2">20211129_DDA</strain>
        <tissue evidence="2">Liver</tissue>
    </source>
</reference>
<evidence type="ECO:0000313" key="3">
    <source>
        <dbReference type="Proteomes" id="UP001066276"/>
    </source>
</evidence>
<evidence type="ECO:0000313" key="2">
    <source>
        <dbReference type="EMBL" id="KAJ1204993.1"/>
    </source>
</evidence>
<gene>
    <name evidence="2" type="ORF">NDU88_000428</name>
</gene>
<proteinExistence type="predicted"/>
<comment type="caution">
    <text evidence="2">The sequence shown here is derived from an EMBL/GenBank/DDBJ whole genome shotgun (WGS) entry which is preliminary data.</text>
</comment>
<evidence type="ECO:0000256" key="1">
    <source>
        <dbReference type="SAM" id="MobiDB-lite"/>
    </source>
</evidence>
<keyword evidence="3" id="KW-1185">Reference proteome</keyword>
<dbReference type="Proteomes" id="UP001066276">
    <property type="component" value="Chromosome 1_2"/>
</dbReference>
<organism evidence="2 3">
    <name type="scientific">Pleurodeles waltl</name>
    <name type="common">Iberian ribbed newt</name>
    <dbReference type="NCBI Taxonomy" id="8319"/>
    <lineage>
        <taxon>Eukaryota</taxon>
        <taxon>Metazoa</taxon>
        <taxon>Chordata</taxon>
        <taxon>Craniata</taxon>
        <taxon>Vertebrata</taxon>
        <taxon>Euteleostomi</taxon>
        <taxon>Amphibia</taxon>
        <taxon>Batrachia</taxon>
        <taxon>Caudata</taxon>
        <taxon>Salamandroidea</taxon>
        <taxon>Salamandridae</taxon>
        <taxon>Pleurodelinae</taxon>
        <taxon>Pleurodeles</taxon>
    </lineage>
</organism>
<feature type="region of interest" description="Disordered" evidence="1">
    <location>
        <begin position="45"/>
        <end position="84"/>
    </location>
</feature>
<name>A0AAV7VTF7_PLEWA</name>
<dbReference type="AlphaFoldDB" id="A0AAV7VTF7"/>
<protein>
    <submittedName>
        <fullName evidence="2">Uncharacterized protein</fullName>
    </submittedName>
</protein>
<sequence>MPRGRAATPMLYYSVTIAGRSQHCQGPRPHPGAALLRRPTGRIFTRARRPPPAPPLQRGDSSGVPCRSRAVRPQTASARGSTRGRGFCRVYRPPALLLVVGPSSPVNTLRGRHGGPITPSIGPPVQHLCADPDRPRDGALFPVFQPAPPERENQALPVGIGYQDLLGEEVNLLRVHLWRVADWVITIEKNVVDLQQKVRTIIDTVSTLQKLMARLDERIEDAERQS</sequence>